<dbReference type="GO" id="GO:0004519">
    <property type="term" value="F:endonuclease activity"/>
    <property type="evidence" value="ECO:0007669"/>
    <property type="project" value="UniProtKB-KW"/>
</dbReference>
<dbReference type="InterPro" id="IPR001878">
    <property type="entry name" value="Znf_CCHC"/>
</dbReference>
<dbReference type="Pfam" id="PF00176">
    <property type="entry name" value="SNF2-rel_dom"/>
    <property type="match status" value="1"/>
</dbReference>
<dbReference type="SUPFAM" id="SSF53098">
    <property type="entry name" value="Ribonuclease H-like"/>
    <property type="match status" value="1"/>
</dbReference>
<dbReference type="Gene3D" id="3.30.420.10">
    <property type="entry name" value="Ribonuclease H-like superfamily/Ribonuclease H"/>
    <property type="match status" value="1"/>
</dbReference>
<dbReference type="GO" id="GO:0003676">
    <property type="term" value="F:nucleic acid binding"/>
    <property type="evidence" value="ECO:0007669"/>
    <property type="project" value="InterPro"/>
</dbReference>
<keyword evidence="4" id="KW-0255">Endonuclease</keyword>
<dbReference type="InterPro" id="IPR000330">
    <property type="entry name" value="SNF2_N"/>
</dbReference>
<dbReference type="GO" id="GO:0016787">
    <property type="term" value="F:hydrolase activity"/>
    <property type="evidence" value="ECO:0007669"/>
    <property type="project" value="UniProtKB-KW"/>
</dbReference>
<dbReference type="InterPro" id="IPR021109">
    <property type="entry name" value="Peptidase_aspartic_dom_sf"/>
</dbReference>
<keyword evidence="7" id="KW-0862">Zinc</keyword>
<dbReference type="GO" id="GO:0005524">
    <property type="term" value="F:ATP binding"/>
    <property type="evidence" value="ECO:0007669"/>
    <property type="project" value="InterPro"/>
</dbReference>
<feature type="region of interest" description="Disordered" evidence="8">
    <location>
        <begin position="361"/>
        <end position="393"/>
    </location>
</feature>
<keyword evidence="3" id="KW-0540">Nuclease</keyword>
<dbReference type="PANTHER" id="PTHR15503">
    <property type="entry name" value="LDOC1 RELATED"/>
    <property type="match status" value="1"/>
</dbReference>
<dbReference type="InterPro" id="IPR036875">
    <property type="entry name" value="Znf_CCHC_sf"/>
</dbReference>
<comment type="caution">
    <text evidence="10">The sequence shown here is derived from an EMBL/GenBank/DDBJ whole genome shotgun (WGS) entry which is preliminary data.</text>
</comment>
<dbReference type="InterPro" id="IPR036397">
    <property type="entry name" value="RNaseH_sf"/>
</dbReference>
<dbReference type="Gene3D" id="3.40.50.10810">
    <property type="entry name" value="Tandem AAA-ATPase domain"/>
    <property type="match status" value="1"/>
</dbReference>
<dbReference type="Gene3D" id="1.10.340.70">
    <property type="match status" value="1"/>
</dbReference>
<dbReference type="InterPro" id="IPR041373">
    <property type="entry name" value="RT_RNaseH"/>
</dbReference>
<keyword evidence="1" id="KW-0808">Transferase</keyword>
<dbReference type="InterPro" id="IPR038718">
    <property type="entry name" value="SNF2-like_sf"/>
</dbReference>
<dbReference type="SUPFAM" id="SSF52540">
    <property type="entry name" value="P-loop containing nucleoside triphosphate hydrolases"/>
    <property type="match status" value="1"/>
</dbReference>
<evidence type="ECO:0000259" key="9">
    <source>
        <dbReference type="PROSITE" id="PS50158"/>
    </source>
</evidence>
<evidence type="ECO:0000256" key="5">
    <source>
        <dbReference type="ARBA" id="ARBA00022801"/>
    </source>
</evidence>
<keyword evidence="6 10" id="KW-0695">RNA-directed DNA polymerase</keyword>
<dbReference type="CDD" id="cd00303">
    <property type="entry name" value="retropepsin_like"/>
    <property type="match status" value="1"/>
</dbReference>
<evidence type="ECO:0000256" key="8">
    <source>
        <dbReference type="SAM" id="MobiDB-lite"/>
    </source>
</evidence>
<accession>A0A699H5C3</accession>
<name>A0A699H5C3_TANCI</name>
<dbReference type="InterPro" id="IPR012337">
    <property type="entry name" value="RNaseH-like_sf"/>
</dbReference>
<feature type="region of interest" description="Disordered" evidence="8">
    <location>
        <begin position="38"/>
        <end position="68"/>
    </location>
</feature>
<evidence type="ECO:0000313" key="10">
    <source>
        <dbReference type="EMBL" id="GEX39560.1"/>
    </source>
</evidence>
<dbReference type="InterPro" id="IPR005162">
    <property type="entry name" value="Retrotrans_gag_dom"/>
</dbReference>
<evidence type="ECO:0000256" key="3">
    <source>
        <dbReference type="ARBA" id="ARBA00022722"/>
    </source>
</evidence>
<dbReference type="InterPro" id="IPR032567">
    <property type="entry name" value="RTL1-rel"/>
</dbReference>
<dbReference type="EMBL" id="BKCJ010105861">
    <property type="protein sequence ID" value="GEX39560.1"/>
    <property type="molecule type" value="Genomic_DNA"/>
</dbReference>
<dbReference type="PROSITE" id="PS50158">
    <property type="entry name" value="ZF_CCHC"/>
    <property type="match status" value="1"/>
</dbReference>
<evidence type="ECO:0000256" key="6">
    <source>
        <dbReference type="ARBA" id="ARBA00022918"/>
    </source>
</evidence>
<dbReference type="AlphaFoldDB" id="A0A699H5C3"/>
<dbReference type="GO" id="GO:0008270">
    <property type="term" value="F:zinc ion binding"/>
    <property type="evidence" value="ECO:0007669"/>
    <property type="project" value="UniProtKB-KW"/>
</dbReference>
<sequence>MANPLPNHVVNLPEDEQVQPEPAPALLGFAPAVLDIPNNNNGWIEEDPEEDPKMEEEEEEEEEEMEIDDEMNDLEIINLYEIEMKMRLLLLAPLPVHLIVYNRSQVKSLAQQMFERANTEYSTLKRLSEIDRYLGGIGLERRSETREHYELKQSVSKFEDQMRGLMLEDKEEKEKLKKKLKVSKQEKEQMKPAFRHVVDWIRKQGKGSNANGTGGQDRAPPVRECTFLSFMKCNPTPFHGKEGDIELYRWFEKSAMVFSISECTERNKVKFVAATLQGRALTWLNSQVATLGLEVINRKSWGDMKKMMMMEEFCPNEEVQRLEDELMSLKLRDTNIAAYTQRFNELVLLCPEAVPTKKKKLKHTLKGQHPPPSYNNQRQENAREMTTAPAEPGGYKGNKPLCNSYKKHHTGNCMLTCHNYGRLGHYARDCKKKVVATGANTQSTLFCYGCGEKGHTRNYCPNKNNSQGEEARRQAYVIKETDKNQGPNIVMGTFLLNNHYAMVLFDSGSEKRFVNASFSHLIDIDPVRLDTSYEVKLVDGRVASTNIVLKGYTIHLVNHLFKIDLMPIELGTFDVIIGIDWLVEQDAVNVYGKKARKYIERGSQLFVAHVTEKEPQEKRLEDVPVIRDFPEVFPDDLPGLPLPRQVEFQIDLVPGTAPVARAPYRLAPSEINEVAEQLQELSEKGFIRPSSSPWGAPVLFIKKKDGSFRSEEFVVYCDASLRGFGAVLMQREKVIAYASAQLSTHEENYMTHDLELVAVVFALSYGDIICMERSSDKMYQDLKQLYWWPNMKADIATYVSKCLTYTKVKAEHQKPSGLLQQPEIPVWQWERITMDFIVGLPRTPSGYDSIWVIVDRLTKSAYFLLVKTMDSLEKLTQLYLKEIVYRHGVSISIISNRDSKFTSRVQGYAQGIIMERRDSLWKTWKAESKKCLSDESRIIPLDEVQLDDKLHFIKEPEEIMDREVKLRENDSSLHSHIKTHVSETLNEAFSDWEELASKEAEASIEKLIFSTLKGMSLDKIMFISLSRNRSNGFQLPIVLFPSFNLMHFGQKYKYWDLRLELMLNEMVNVYNTIFGSEDLLQPAGHVHVSDFDRLCSFIDSYALGTRVIRDLDGLICLSLESKLNPEHVLPYCLEHDQNYVASHLPKNAYNFKKDSNVSLLYKVVDSVIKCLGCTSNLLNLTGNRAAINSLSSELRPYQLEELQWMLSLFNNNLNRILADEMGLGKIIQTIYLIAYLIEKRA</sequence>
<dbReference type="InterPro" id="IPR043502">
    <property type="entry name" value="DNA/RNA_pol_sf"/>
</dbReference>
<dbReference type="PANTHER" id="PTHR15503:SF42">
    <property type="entry name" value="ZINC FINGER, CCHC-TYPE, RETROTRANSPOSON GAG DOMAIN, ASPARTIC PEPTIDASE DOMAIN PROTEIN-RELATED"/>
    <property type="match status" value="1"/>
</dbReference>
<gene>
    <name evidence="10" type="ORF">Tci_311535</name>
</gene>
<evidence type="ECO:0000256" key="1">
    <source>
        <dbReference type="ARBA" id="ARBA00022679"/>
    </source>
</evidence>
<dbReference type="SUPFAM" id="SSF57756">
    <property type="entry name" value="Retrovirus zinc finger-like domains"/>
    <property type="match status" value="1"/>
</dbReference>
<dbReference type="Pfam" id="PF08284">
    <property type="entry name" value="RVP_2"/>
    <property type="match status" value="1"/>
</dbReference>
<dbReference type="InterPro" id="IPR027417">
    <property type="entry name" value="P-loop_NTPase"/>
</dbReference>
<dbReference type="Pfam" id="PF03732">
    <property type="entry name" value="Retrotrans_gag"/>
    <property type="match status" value="1"/>
</dbReference>
<keyword evidence="7" id="KW-0479">Metal-binding</keyword>
<dbReference type="SUPFAM" id="SSF56672">
    <property type="entry name" value="DNA/RNA polymerases"/>
    <property type="match status" value="1"/>
</dbReference>
<evidence type="ECO:0000256" key="2">
    <source>
        <dbReference type="ARBA" id="ARBA00022695"/>
    </source>
</evidence>
<dbReference type="Gene3D" id="2.40.70.10">
    <property type="entry name" value="Acid Proteases"/>
    <property type="match status" value="1"/>
</dbReference>
<organism evidence="10">
    <name type="scientific">Tanacetum cinerariifolium</name>
    <name type="common">Dalmatian daisy</name>
    <name type="synonym">Chrysanthemum cinerariifolium</name>
    <dbReference type="NCBI Taxonomy" id="118510"/>
    <lineage>
        <taxon>Eukaryota</taxon>
        <taxon>Viridiplantae</taxon>
        <taxon>Streptophyta</taxon>
        <taxon>Embryophyta</taxon>
        <taxon>Tracheophyta</taxon>
        <taxon>Spermatophyta</taxon>
        <taxon>Magnoliopsida</taxon>
        <taxon>eudicotyledons</taxon>
        <taxon>Gunneridae</taxon>
        <taxon>Pentapetalae</taxon>
        <taxon>asterids</taxon>
        <taxon>campanulids</taxon>
        <taxon>Asterales</taxon>
        <taxon>Asteraceae</taxon>
        <taxon>Asteroideae</taxon>
        <taxon>Anthemideae</taxon>
        <taxon>Anthemidinae</taxon>
        <taxon>Tanacetum</taxon>
    </lineage>
</organism>
<feature type="compositionally biased region" description="Acidic residues" evidence="8">
    <location>
        <begin position="44"/>
        <end position="68"/>
    </location>
</feature>
<feature type="domain" description="CCHC-type" evidence="9">
    <location>
        <begin position="447"/>
        <end position="462"/>
    </location>
</feature>
<dbReference type="Pfam" id="PF17917">
    <property type="entry name" value="RT_RNaseH"/>
    <property type="match status" value="1"/>
</dbReference>
<protein>
    <submittedName>
        <fullName evidence="10">Putative reverse transcriptase domain-containing protein</fullName>
    </submittedName>
</protein>
<dbReference type="SMART" id="SM00343">
    <property type="entry name" value="ZnF_C2HC"/>
    <property type="match status" value="2"/>
</dbReference>
<dbReference type="Gene3D" id="4.10.60.10">
    <property type="entry name" value="Zinc finger, CCHC-type"/>
    <property type="match status" value="1"/>
</dbReference>
<keyword evidence="2" id="KW-0548">Nucleotidyltransferase</keyword>
<keyword evidence="7" id="KW-0863">Zinc-finger</keyword>
<proteinExistence type="predicted"/>
<evidence type="ECO:0000256" key="4">
    <source>
        <dbReference type="ARBA" id="ARBA00022759"/>
    </source>
</evidence>
<evidence type="ECO:0000256" key="7">
    <source>
        <dbReference type="PROSITE-ProRule" id="PRU00047"/>
    </source>
</evidence>
<reference evidence="10" key="1">
    <citation type="journal article" date="2019" name="Sci. Rep.">
        <title>Draft genome of Tanacetum cinerariifolium, the natural source of mosquito coil.</title>
        <authorList>
            <person name="Yamashiro T."/>
            <person name="Shiraishi A."/>
            <person name="Satake H."/>
            <person name="Nakayama K."/>
        </authorList>
    </citation>
    <scope>NUCLEOTIDE SEQUENCE</scope>
</reference>
<dbReference type="Gene3D" id="3.10.10.10">
    <property type="entry name" value="HIV Type 1 Reverse Transcriptase, subunit A, domain 1"/>
    <property type="match status" value="1"/>
</dbReference>
<dbReference type="GO" id="GO:0003964">
    <property type="term" value="F:RNA-directed DNA polymerase activity"/>
    <property type="evidence" value="ECO:0007669"/>
    <property type="project" value="UniProtKB-KW"/>
</dbReference>
<keyword evidence="5" id="KW-0378">Hydrolase</keyword>